<reference evidence="5" key="1">
    <citation type="journal article" date="2020" name="mSystems">
        <title>Genome- and Community-Level Interaction Insights into Carbon Utilization and Element Cycling Functions of Hydrothermarchaeota in Hydrothermal Sediment.</title>
        <authorList>
            <person name="Zhou Z."/>
            <person name="Liu Y."/>
            <person name="Xu W."/>
            <person name="Pan J."/>
            <person name="Luo Z.H."/>
            <person name="Li M."/>
        </authorList>
    </citation>
    <scope>NUCLEOTIDE SEQUENCE [LARGE SCALE GENOMIC DNA]</scope>
    <source>
        <strain evidence="5">HyVt-501</strain>
    </source>
</reference>
<evidence type="ECO:0000313" key="5">
    <source>
        <dbReference type="EMBL" id="HHJ64821.1"/>
    </source>
</evidence>
<dbReference type="PANTHER" id="PTHR37167">
    <property type="entry name" value="1,4-DIHYDROXY-6-NAPHTOATE SYNTHASE"/>
    <property type="match status" value="1"/>
</dbReference>
<dbReference type="GO" id="GO:0009234">
    <property type="term" value="P:menaquinone biosynthetic process"/>
    <property type="evidence" value="ECO:0007669"/>
    <property type="project" value="UniProtKB-UniRule"/>
</dbReference>
<comment type="similarity">
    <text evidence="4">Belongs to the MqnA/MqnD family. MqnD subfamily.</text>
</comment>
<evidence type="ECO:0000256" key="2">
    <source>
        <dbReference type="ARBA" id="ARBA00022428"/>
    </source>
</evidence>
<evidence type="ECO:0000256" key="3">
    <source>
        <dbReference type="ARBA" id="ARBA00023239"/>
    </source>
</evidence>
<feature type="binding site" evidence="4">
    <location>
        <begin position="107"/>
        <end position="108"/>
    </location>
    <ligand>
        <name>substrate</name>
    </ligand>
</feature>
<proteinExistence type="inferred from homology"/>
<comment type="function">
    <text evidence="4">Catalyzes the conversion of cyclic dehypoxanthine futalosine (cyclic DHFL) into 1,4-dihydroxy-6-naphthoate, a step in the biosynthesis of menaquinone (MK, vitamin K2).</text>
</comment>
<keyword evidence="3 4" id="KW-0456">Lyase</keyword>
<comment type="pathway">
    <text evidence="1 4">Quinol/quinone metabolism; menaquinone biosynthesis.</text>
</comment>
<dbReference type="CDD" id="cd13636">
    <property type="entry name" value="PBP2_Af1704"/>
    <property type="match status" value="1"/>
</dbReference>
<dbReference type="EC" id="4.1.99.29" evidence="4"/>
<evidence type="ECO:0000256" key="4">
    <source>
        <dbReference type="HAMAP-Rule" id="MF_00996"/>
    </source>
</evidence>
<keyword evidence="2 4" id="KW-0474">Menaquinone biosynthesis</keyword>
<accession>A0A7C5QFH6</accession>
<feature type="active site" description="Proton acceptor" evidence="4">
    <location>
        <position position="145"/>
    </location>
</feature>
<gene>
    <name evidence="4" type="primary">mqnD</name>
    <name evidence="5" type="ORF">ENJ61_07940</name>
</gene>
<name>A0A7C5QFH6_AQUAO</name>
<evidence type="ECO:0000256" key="1">
    <source>
        <dbReference type="ARBA" id="ARBA00004863"/>
    </source>
</evidence>
<dbReference type="Gene3D" id="3.40.190.10">
    <property type="entry name" value="Periplasmic binding protein-like II"/>
    <property type="match status" value="2"/>
</dbReference>
<dbReference type="Proteomes" id="UP000885792">
    <property type="component" value="Unassembled WGS sequence"/>
</dbReference>
<dbReference type="HAMAP" id="MF_00996">
    <property type="entry name" value="MqnD"/>
    <property type="match status" value="1"/>
</dbReference>
<dbReference type="AlphaFoldDB" id="A0A7C5QFH6"/>
<dbReference type="PANTHER" id="PTHR37167:SF1">
    <property type="entry name" value="1,4-DIHYDROXY-6-NAPHTOATE SYNTHASE"/>
    <property type="match status" value="1"/>
</dbReference>
<comment type="catalytic activity">
    <reaction evidence="4">
        <text>cyclic dehypoxanthinylfutalosinate = 1,4-dihydroxy-6-naphthoate + dihydroxyacetone</text>
        <dbReference type="Rhea" id="RHEA:33087"/>
        <dbReference type="ChEBI" id="CHEBI:16016"/>
        <dbReference type="ChEBI" id="CHEBI:64254"/>
        <dbReference type="ChEBI" id="CHEBI:64270"/>
        <dbReference type="EC" id="4.1.99.29"/>
    </reaction>
</comment>
<dbReference type="InterPro" id="IPR003773">
    <property type="entry name" value="Menaquinone_biosynth"/>
</dbReference>
<sequence length="281" mass="31975">MRIRIAHSPDSDDAFMFFPLVKGLVDTGDLQIEHILADIETLNREALRGTYEVSAVSFHAYPYIADSYLVLSSGGSVGEGYGPVVVARRELETLKGKRIAIPGRLTTAFLTLKLYEPEFEPVEVPFDRILTEVLRGSVDGGLVIHEGQLTYGDLGLLKVVDLGEWWLKETGLPLPLGCNVIRKDLGREIIRRFEELMRRSVEVALRERERALSYAINYARDLKNDPHRTRRFVSMYVNDRTLDYGREGREAVRLLLRMAEERGILKTKVPETIFTDEWHAG</sequence>
<dbReference type="InterPro" id="IPR030869">
    <property type="entry name" value="MqnD"/>
</dbReference>
<dbReference type="GO" id="GO:0016830">
    <property type="term" value="F:carbon-carbon lyase activity"/>
    <property type="evidence" value="ECO:0007669"/>
    <property type="project" value="UniProtKB-UniRule"/>
</dbReference>
<protein>
    <recommendedName>
        <fullName evidence="4">1,4-dihydroxy-6-naphtoate synthase</fullName>
        <ecNumber evidence="4">4.1.99.29</ecNumber>
    </recommendedName>
    <alternativeName>
        <fullName evidence="4">Menaquinone biosynthetic enzyme MqnD</fullName>
    </alternativeName>
</protein>
<dbReference type="UniPathway" id="UPA00079"/>
<dbReference type="SUPFAM" id="SSF53850">
    <property type="entry name" value="Periplasmic binding protein-like II"/>
    <property type="match status" value="1"/>
</dbReference>
<organism evidence="5">
    <name type="scientific">Aquifex aeolicus</name>
    <dbReference type="NCBI Taxonomy" id="63363"/>
    <lineage>
        <taxon>Bacteria</taxon>
        <taxon>Pseudomonadati</taxon>
        <taxon>Aquificota</taxon>
        <taxon>Aquificia</taxon>
        <taxon>Aquificales</taxon>
        <taxon>Aquificaceae</taxon>
        <taxon>Aquifex</taxon>
    </lineage>
</organism>
<comment type="caution">
    <text evidence="5">The sequence shown here is derived from an EMBL/GenBank/DDBJ whole genome shotgun (WGS) entry which is preliminary data.</text>
</comment>
<comment type="caution">
    <text evidence="4">Lacks conserved residue(s) required for the propagation of feature annotation.</text>
</comment>
<dbReference type="Pfam" id="PF02621">
    <property type="entry name" value="VitK2_biosynth"/>
    <property type="match status" value="1"/>
</dbReference>
<dbReference type="EMBL" id="DRNB01000292">
    <property type="protein sequence ID" value="HHJ64821.1"/>
    <property type="molecule type" value="Genomic_DNA"/>
</dbReference>